<protein>
    <recommendedName>
        <fullName evidence="2">DUF8196 domain-containing protein</fullName>
    </recommendedName>
</protein>
<dbReference type="PANTHER" id="PTHR34314">
    <property type="entry name" value="CRENARCHAEAL PROTEIN, PUTATIVE-RELATED"/>
    <property type="match status" value="1"/>
</dbReference>
<dbReference type="EMBL" id="DTFI01000021">
    <property type="protein sequence ID" value="HGI42920.1"/>
    <property type="molecule type" value="Genomic_DNA"/>
</dbReference>
<name>A0A7C4F930_THEPE</name>
<dbReference type="PANTHER" id="PTHR34314:SF6">
    <property type="entry name" value="DUF3782 DOMAIN-CONTAINING PROTEIN"/>
    <property type="match status" value="1"/>
</dbReference>
<evidence type="ECO:0000313" key="3">
    <source>
        <dbReference type="EMBL" id="HGI42920.1"/>
    </source>
</evidence>
<feature type="domain" description="DUF8196" evidence="2">
    <location>
        <begin position="97"/>
        <end position="205"/>
    </location>
</feature>
<feature type="coiled-coil region" evidence="1">
    <location>
        <begin position="74"/>
        <end position="101"/>
    </location>
</feature>
<evidence type="ECO:0000259" key="2">
    <source>
        <dbReference type="Pfam" id="PF26618"/>
    </source>
</evidence>
<dbReference type="InterPro" id="IPR058509">
    <property type="entry name" value="DUF8196"/>
</dbReference>
<proteinExistence type="predicted"/>
<organism evidence="3">
    <name type="scientific">Thermofilum pendens</name>
    <dbReference type="NCBI Taxonomy" id="2269"/>
    <lineage>
        <taxon>Archaea</taxon>
        <taxon>Thermoproteota</taxon>
        <taxon>Thermoprotei</taxon>
        <taxon>Thermofilales</taxon>
        <taxon>Thermofilaceae</taxon>
        <taxon>Thermofilum</taxon>
    </lineage>
</organism>
<sequence length="208" mass="24166">MKKQFLELLEKDLEFRYAVAGYLGLSEVLRRLDSIGESIRKLWENQEKLWENQEKLWTEVKALREEQGRLWEEVRALNVRVARVERTLEKLTLDVEEEARIVVEHRLREMGYELKVAPLILPVVEVDIYGATGDLCVVGEARVRASSRVIDELNEKVELLKRISPDKLRPRLLKVVYASQPLPDLVERAEREGVWVLKATGDVVKPEV</sequence>
<reference evidence="3" key="1">
    <citation type="journal article" date="2020" name="mSystems">
        <title>Genome- and Community-Level Interaction Insights into Carbon Utilization and Element Cycling Functions of Hydrothermarchaeota in Hydrothermal Sediment.</title>
        <authorList>
            <person name="Zhou Z."/>
            <person name="Liu Y."/>
            <person name="Xu W."/>
            <person name="Pan J."/>
            <person name="Luo Z.H."/>
            <person name="Li M."/>
        </authorList>
    </citation>
    <scope>NUCLEOTIDE SEQUENCE [LARGE SCALE GENOMIC DNA]</scope>
    <source>
        <strain evidence="3">SpSt-735</strain>
    </source>
</reference>
<keyword evidence="1" id="KW-0175">Coiled coil</keyword>
<comment type="caution">
    <text evidence="3">The sequence shown here is derived from an EMBL/GenBank/DDBJ whole genome shotgun (WGS) entry which is preliminary data.</text>
</comment>
<dbReference type="Pfam" id="PF26618">
    <property type="entry name" value="DUF8196"/>
    <property type="match status" value="1"/>
</dbReference>
<gene>
    <name evidence="3" type="ORF">ENV17_00845</name>
</gene>
<evidence type="ECO:0000256" key="1">
    <source>
        <dbReference type="SAM" id="Coils"/>
    </source>
</evidence>
<dbReference type="AlphaFoldDB" id="A0A7C4F930"/>
<accession>A0A7C4F930</accession>